<comment type="caution">
    <text evidence="1">The sequence shown here is derived from an EMBL/GenBank/DDBJ whole genome shotgun (WGS) entry which is preliminary data.</text>
</comment>
<dbReference type="EMBL" id="SPHZ02000002">
    <property type="protein sequence ID" value="KAF0930760.1"/>
    <property type="molecule type" value="Genomic_DNA"/>
</dbReference>
<name>A0A6G1F1J2_9ORYZ</name>
<keyword evidence="2" id="KW-1185">Reference proteome</keyword>
<protein>
    <submittedName>
        <fullName evidence="1">Uncharacterized protein</fullName>
    </submittedName>
</protein>
<gene>
    <name evidence="1" type="ORF">E2562_035014</name>
</gene>
<reference evidence="1 2" key="1">
    <citation type="submission" date="2019-11" db="EMBL/GenBank/DDBJ databases">
        <title>Whole genome sequence of Oryza granulata.</title>
        <authorList>
            <person name="Li W."/>
        </authorList>
    </citation>
    <scope>NUCLEOTIDE SEQUENCE [LARGE SCALE GENOMIC DNA]</scope>
    <source>
        <strain evidence="2">cv. Menghai</strain>
        <tissue evidence="1">Leaf</tissue>
    </source>
</reference>
<dbReference type="AlphaFoldDB" id="A0A6G1F1J2"/>
<organism evidence="1 2">
    <name type="scientific">Oryza meyeriana var. granulata</name>
    <dbReference type="NCBI Taxonomy" id="110450"/>
    <lineage>
        <taxon>Eukaryota</taxon>
        <taxon>Viridiplantae</taxon>
        <taxon>Streptophyta</taxon>
        <taxon>Embryophyta</taxon>
        <taxon>Tracheophyta</taxon>
        <taxon>Spermatophyta</taxon>
        <taxon>Magnoliopsida</taxon>
        <taxon>Liliopsida</taxon>
        <taxon>Poales</taxon>
        <taxon>Poaceae</taxon>
        <taxon>BOP clade</taxon>
        <taxon>Oryzoideae</taxon>
        <taxon>Oryzeae</taxon>
        <taxon>Oryzinae</taxon>
        <taxon>Oryza</taxon>
        <taxon>Oryza meyeriana</taxon>
    </lineage>
</organism>
<sequence length="192" mass="20007">MRGEGRADLRGPRMQRGCRGGGVQAAVLGVEAPSGVQATVLSVQSVVVACRRGCGARWPGRRGGGHRRGSGCCREAPGGVEALGGVESAVVRRAGAGRRQGGAGAAARHRAASRWRWCGGQVLGGVEAAVGVVEVVAAALLCVSSEVDEGMGLDRMGLKIYIERSLNTRHRYYSCVLAMNLCVPGIIHIRHQ</sequence>
<dbReference type="Proteomes" id="UP000479710">
    <property type="component" value="Unassembled WGS sequence"/>
</dbReference>
<accession>A0A6G1F1J2</accession>
<proteinExistence type="predicted"/>
<evidence type="ECO:0000313" key="2">
    <source>
        <dbReference type="Proteomes" id="UP000479710"/>
    </source>
</evidence>
<evidence type="ECO:0000313" key="1">
    <source>
        <dbReference type="EMBL" id="KAF0930760.1"/>
    </source>
</evidence>